<comment type="caution">
    <text evidence="1">The sequence shown here is derived from an EMBL/GenBank/DDBJ whole genome shotgun (WGS) entry which is preliminary data.</text>
</comment>
<evidence type="ECO:0000313" key="1">
    <source>
        <dbReference type="EMBL" id="OGZ69972.1"/>
    </source>
</evidence>
<proteinExistence type="predicted"/>
<organism evidence="1 2">
    <name type="scientific">Candidatus Staskawiczbacteria bacterium RIFCSPHIGHO2_12_FULL_38_11</name>
    <dbReference type="NCBI Taxonomy" id="1802209"/>
    <lineage>
        <taxon>Bacteria</taxon>
        <taxon>Candidatus Staskawicziibacteriota</taxon>
    </lineage>
</organism>
<evidence type="ECO:0000313" key="2">
    <source>
        <dbReference type="Proteomes" id="UP000179214"/>
    </source>
</evidence>
<reference evidence="1 2" key="1">
    <citation type="journal article" date="2016" name="Nat. Commun.">
        <title>Thousands of microbial genomes shed light on interconnected biogeochemical processes in an aquifer system.</title>
        <authorList>
            <person name="Anantharaman K."/>
            <person name="Brown C.T."/>
            <person name="Hug L.A."/>
            <person name="Sharon I."/>
            <person name="Castelle C.J."/>
            <person name="Probst A.J."/>
            <person name="Thomas B.C."/>
            <person name="Singh A."/>
            <person name="Wilkins M.J."/>
            <person name="Karaoz U."/>
            <person name="Brodie E.L."/>
            <person name="Williams K.H."/>
            <person name="Hubbard S.S."/>
            <person name="Banfield J.F."/>
        </authorList>
    </citation>
    <scope>NUCLEOTIDE SEQUENCE [LARGE SCALE GENOMIC DNA]</scope>
</reference>
<accession>A0A1G2I570</accession>
<dbReference type="EMBL" id="MHOV01000022">
    <property type="protein sequence ID" value="OGZ69972.1"/>
    <property type="molecule type" value="Genomic_DNA"/>
</dbReference>
<dbReference type="AlphaFoldDB" id="A0A1G2I570"/>
<sequence length="124" mass="14697">MSENQEQPDQEAEPKKEIIQANNFEELYAILKLPENNVPENIIKKIQMWEARVRNYALYPGFDPIEIMHRNFNEDLKVIPEENGLRDKVSELLYGELEKMLEAMHKVPKVIKKMKEEEEGKKDK</sequence>
<protein>
    <submittedName>
        <fullName evidence="1">Uncharacterized protein</fullName>
    </submittedName>
</protein>
<gene>
    <name evidence="1" type="ORF">A3F47_02400</name>
</gene>
<dbReference type="Proteomes" id="UP000179214">
    <property type="component" value="Unassembled WGS sequence"/>
</dbReference>
<name>A0A1G2I570_9BACT</name>